<dbReference type="AlphaFoldDB" id="A0AA38LMA6"/>
<evidence type="ECO:0000256" key="1">
    <source>
        <dbReference type="ARBA" id="ARBA00022679"/>
    </source>
</evidence>
<comment type="caution">
    <text evidence="4">The sequence shown here is derived from an EMBL/GenBank/DDBJ whole genome shotgun (WGS) entry which is preliminary data.</text>
</comment>
<feature type="non-terminal residue" evidence="4">
    <location>
        <position position="1"/>
    </location>
</feature>
<keyword evidence="5" id="KW-1185">Reference proteome</keyword>
<dbReference type="Gene3D" id="3.40.1190.20">
    <property type="match status" value="1"/>
</dbReference>
<dbReference type="EMBL" id="JAHRHJ020000002">
    <property type="protein sequence ID" value="KAH9326527.1"/>
    <property type="molecule type" value="Genomic_DNA"/>
</dbReference>
<feature type="non-terminal residue" evidence="4">
    <location>
        <position position="62"/>
    </location>
</feature>
<dbReference type="PROSITE" id="PS51383">
    <property type="entry name" value="YJEF_C_3"/>
    <property type="match status" value="1"/>
</dbReference>
<gene>
    <name evidence="4" type="ORF">KI387_006705</name>
</gene>
<dbReference type="GO" id="GO:0016836">
    <property type="term" value="F:hydro-lyase activity"/>
    <property type="evidence" value="ECO:0007669"/>
    <property type="project" value="InterPro"/>
</dbReference>
<dbReference type="Proteomes" id="UP000824469">
    <property type="component" value="Unassembled WGS sequence"/>
</dbReference>
<dbReference type="InterPro" id="IPR029056">
    <property type="entry name" value="Ribokinase-like"/>
</dbReference>
<protein>
    <recommendedName>
        <fullName evidence="3">YjeF C-terminal domain-containing protein</fullName>
    </recommendedName>
</protein>
<evidence type="ECO:0000313" key="5">
    <source>
        <dbReference type="Proteomes" id="UP000824469"/>
    </source>
</evidence>
<accession>A0AA38LMA6</accession>
<dbReference type="PANTHER" id="PTHR10584:SF166">
    <property type="entry name" value="RIBOKINASE"/>
    <property type="match status" value="1"/>
</dbReference>
<evidence type="ECO:0000259" key="3">
    <source>
        <dbReference type="PROSITE" id="PS51383"/>
    </source>
</evidence>
<name>A0AA38LMA6_TAXCH</name>
<organism evidence="4 5">
    <name type="scientific">Taxus chinensis</name>
    <name type="common">Chinese yew</name>
    <name type="synonym">Taxus wallichiana var. chinensis</name>
    <dbReference type="NCBI Taxonomy" id="29808"/>
    <lineage>
        <taxon>Eukaryota</taxon>
        <taxon>Viridiplantae</taxon>
        <taxon>Streptophyta</taxon>
        <taxon>Embryophyta</taxon>
        <taxon>Tracheophyta</taxon>
        <taxon>Spermatophyta</taxon>
        <taxon>Pinopsida</taxon>
        <taxon>Pinidae</taxon>
        <taxon>Conifers II</taxon>
        <taxon>Cupressales</taxon>
        <taxon>Taxaceae</taxon>
        <taxon>Taxus</taxon>
    </lineage>
</organism>
<dbReference type="PANTHER" id="PTHR10584">
    <property type="entry name" value="SUGAR KINASE"/>
    <property type="match status" value="1"/>
</dbReference>
<evidence type="ECO:0000256" key="2">
    <source>
        <dbReference type="ARBA" id="ARBA00022777"/>
    </source>
</evidence>
<keyword evidence="2" id="KW-0418">Kinase</keyword>
<sequence>VAKSANVPVILDAGGMEDPIPEDLLKSITILSPNETELFRLTGMPTDTIDQVIEAATKFHAM</sequence>
<reference evidence="4 5" key="1">
    <citation type="journal article" date="2021" name="Nat. Plants">
        <title>The Taxus genome provides insights into paclitaxel biosynthesis.</title>
        <authorList>
            <person name="Xiong X."/>
            <person name="Gou J."/>
            <person name="Liao Q."/>
            <person name="Li Y."/>
            <person name="Zhou Q."/>
            <person name="Bi G."/>
            <person name="Li C."/>
            <person name="Du R."/>
            <person name="Wang X."/>
            <person name="Sun T."/>
            <person name="Guo L."/>
            <person name="Liang H."/>
            <person name="Lu P."/>
            <person name="Wu Y."/>
            <person name="Zhang Z."/>
            <person name="Ro D.K."/>
            <person name="Shang Y."/>
            <person name="Huang S."/>
            <person name="Yan J."/>
        </authorList>
    </citation>
    <scope>NUCLEOTIDE SEQUENCE [LARGE SCALE GENOMIC DNA]</scope>
    <source>
        <strain evidence="4">Ta-2019</strain>
    </source>
</reference>
<feature type="domain" description="YjeF C-terminal" evidence="3">
    <location>
        <begin position="1"/>
        <end position="62"/>
    </location>
</feature>
<dbReference type="SUPFAM" id="SSF53613">
    <property type="entry name" value="Ribokinase-like"/>
    <property type="match status" value="1"/>
</dbReference>
<keyword evidence="1" id="KW-0808">Transferase</keyword>
<dbReference type="GO" id="GO:0016301">
    <property type="term" value="F:kinase activity"/>
    <property type="evidence" value="ECO:0007669"/>
    <property type="project" value="UniProtKB-KW"/>
</dbReference>
<proteinExistence type="predicted"/>
<dbReference type="InterPro" id="IPR000631">
    <property type="entry name" value="CARKD"/>
</dbReference>
<evidence type="ECO:0000313" key="4">
    <source>
        <dbReference type="EMBL" id="KAH9326527.1"/>
    </source>
</evidence>